<gene>
    <name evidence="3" type="ORF">BCF33_2453</name>
</gene>
<dbReference type="Proteomes" id="UP000238801">
    <property type="component" value="Unassembled WGS sequence"/>
</dbReference>
<dbReference type="PROSITE" id="PS00018">
    <property type="entry name" value="EF_HAND_1"/>
    <property type="match status" value="1"/>
</dbReference>
<sequence>MRNTMIITAALAALGTAALAQDMDADGDGLVTWDELSAAMPDVTEETFTLADTNVDGSLDADEYQAAVDAGLIPAATE</sequence>
<organism evidence="3 4">
    <name type="scientific">Hasllibacter halocynthiae</name>
    <dbReference type="NCBI Taxonomy" id="595589"/>
    <lineage>
        <taxon>Bacteria</taxon>
        <taxon>Pseudomonadati</taxon>
        <taxon>Pseudomonadota</taxon>
        <taxon>Alphaproteobacteria</taxon>
        <taxon>Rhodobacterales</taxon>
        <taxon>Roseobacteraceae</taxon>
        <taxon>Hasllibacter</taxon>
    </lineage>
</organism>
<dbReference type="Pfam" id="PF13202">
    <property type="entry name" value="EF-hand_5"/>
    <property type="match status" value="2"/>
</dbReference>
<evidence type="ECO:0000259" key="2">
    <source>
        <dbReference type="PROSITE" id="PS50222"/>
    </source>
</evidence>
<dbReference type="InterPro" id="IPR011992">
    <property type="entry name" value="EF-hand-dom_pair"/>
</dbReference>
<feature type="chain" id="PRO_5015716618" evidence="1">
    <location>
        <begin position="21"/>
        <end position="78"/>
    </location>
</feature>
<dbReference type="PROSITE" id="PS50222">
    <property type="entry name" value="EF_HAND_2"/>
    <property type="match status" value="1"/>
</dbReference>
<comment type="caution">
    <text evidence="3">The sequence shown here is derived from an EMBL/GenBank/DDBJ whole genome shotgun (WGS) entry which is preliminary data.</text>
</comment>
<name>A0A2T0X3Q7_9RHOB</name>
<accession>A0A2T0X3Q7</accession>
<dbReference type="SUPFAM" id="SSF47473">
    <property type="entry name" value="EF-hand"/>
    <property type="match status" value="1"/>
</dbReference>
<feature type="signal peptide" evidence="1">
    <location>
        <begin position="1"/>
        <end position="20"/>
    </location>
</feature>
<protein>
    <submittedName>
        <fullName evidence="3">EF hand domain-containing protein</fullName>
    </submittedName>
</protein>
<feature type="domain" description="EF-hand" evidence="2">
    <location>
        <begin position="21"/>
        <end position="46"/>
    </location>
</feature>
<dbReference type="RefSeq" id="WP_106161160.1">
    <property type="nucleotide sequence ID" value="NZ_PVTT01000002.1"/>
</dbReference>
<dbReference type="InterPro" id="IPR002048">
    <property type="entry name" value="EF_hand_dom"/>
</dbReference>
<keyword evidence="1" id="KW-0732">Signal</keyword>
<evidence type="ECO:0000313" key="4">
    <source>
        <dbReference type="Proteomes" id="UP000238801"/>
    </source>
</evidence>
<dbReference type="AlphaFoldDB" id="A0A2T0X3Q7"/>
<evidence type="ECO:0000256" key="1">
    <source>
        <dbReference type="SAM" id="SignalP"/>
    </source>
</evidence>
<dbReference type="InterPro" id="IPR018247">
    <property type="entry name" value="EF_Hand_1_Ca_BS"/>
</dbReference>
<evidence type="ECO:0000313" key="3">
    <source>
        <dbReference type="EMBL" id="PRY93579.1"/>
    </source>
</evidence>
<reference evidence="3 4" key="1">
    <citation type="submission" date="2018-03" db="EMBL/GenBank/DDBJ databases">
        <title>Genomic Encyclopedia of Archaeal and Bacterial Type Strains, Phase II (KMG-II): from individual species to whole genera.</title>
        <authorList>
            <person name="Goeker M."/>
        </authorList>
    </citation>
    <scope>NUCLEOTIDE SEQUENCE [LARGE SCALE GENOMIC DNA]</scope>
    <source>
        <strain evidence="3 4">DSM 29318</strain>
    </source>
</reference>
<dbReference type="OrthoDB" id="5470953at2"/>
<keyword evidence="4" id="KW-1185">Reference proteome</keyword>
<proteinExistence type="predicted"/>
<dbReference type="GO" id="GO:0005509">
    <property type="term" value="F:calcium ion binding"/>
    <property type="evidence" value="ECO:0007669"/>
    <property type="project" value="InterPro"/>
</dbReference>
<dbReference type="Gene3D" id="1.10.238.10">
    <property type="entry name" value="EF-hand"/>
    <property type="match status" value="1"/>
</dbReference>
<dbReference type="EMBL" id="PVTT01000002">
    <property type="protein sequence ID" value="PRY93579.1"/>
    <property type="molecule type" value="Genomic_DNA"/>
</dbReference>